<dbReference type="PROSITE" id="PS00893">
    <property type="entry name" value="NUDIX_BOX"/>
    <property type="match status" value="1"/>
</dbReference>
<dbReference type="InterPro" id="IPR020476">
    <property type="entry name" value="Nudix_hydrolase"/>
</dbReference>
<evidence type="ECO:0000313" key="4">
    <source>
        <dbReference type="EMBL" id="HGB15251.1"/>
    </source>
</evidence>
<feature type="domain" description="Nudix hydrolase" evidence="3">
    <location>
        <begin position="6"/>
        <end position="139"/>
    </location>
</feature>
<reference evidence="4" key="1">
    <citation type="journal article" date="2020" name="mSystems">
        <title>Genome- and Community-Level Interaction Insights into Carbon Utilization and Element Cycling Functions of Hydrothermarchaeota in Hydrothermal Sediment.</title>
        <authorList>
            <person name="Zhou Z."/>
            <person name="Liu Y."/>
            <person name="Xu W."/>
            <person name="Pan J."/>
            <person name="Luo Z.H."/>
            <person name="Li M."/>
        </authorList>
    </citation>
    <scope>NUCLEOTIDE SEQUENCE [LARGE SCALE GENOMIC DNA]</scope>
    <source>
        <strain evidence="4">SpSt-776</strain>
    </source>
</reference>
<dbReference type="Pfam" id="PF00293">
    <property type="entry name" value="NUDIX"/>
    <property type="match status" value="1"/>
</dbReference>
<dbReference type="PANTHER" id="PTHR43736">
    <property type="entry name" value="ADP-RIBOSE PYROPHOSPHATASE"/>
    <property type="match status" value="1"/>
</dbReference>
<dbReference type="InterPro" id="IPR000086">
    <property type="entry name" value="NUDIX_hydrolase_dom"/>
</dbReference>
<dbReference type="InterPro" id="IPR020084">
    <property type="entry name" value="NUDIX_hydrolase_CS"/>
</dbReference>
<evidence type="ECO:0000259" key="3">
    <source>
        <dbReference type="PROSITE" id="PS51462"/>
    </source>
</evidence>
<sequence length="151" mass="16775">MNRRYPKQPLVGVGAVVFQGEEVLLVRRGQEPAKGAWSLPGGLVEVGETLSEAIKREILEETGLTVKILGITAVLERIYRDPAGQISYHYVLVDFACQCEGGELKPGSDIIAARFVSADDLPRMNLPEFTAQVIHRAWEQRRQGTFLPLLF</sequence>
<comment type="similarity">
    <text evidence="2">Belongs to the Nudix hydrolase family.</text>
</comment>
<protein>
    <submittedName>
        <fullName evidence="4">NUDIX domain-containing protein</fullName>
    </submittedName>
</protein>
<dbReference type="EMBL" id="DTHB01000053">
    <property type="protein sequence ID" value="HGB15251.1"/>
    <property type="molecule type" value="Genomic_DNA"/>
</dbReference>
<dbReference type="SUPFAM" id="SSF55811">
    <property type="entry name" value="Nudix"/>
    <property type="match status" value="1"/>
</dbReference>
<accession>A0A7C3WK48</accession>
<dbReference type="GO" id="GO:0016787">
    <property type="term" value="F:hydrolase activity"/>
    <property type="evidence" value="ECO:0007669"/>
    <property type="project" value="UniProtKB-KW"/>
</dbReference>
<dbReference type="Gene3D" id="3.90.79.10">
    <property type="entry name" value="Nucleoside Triphosphate Pyrophosphohydrolase"/>
    <property type="match status" value="1"/>
</dbReference>
<dbReference type="PRINTS" id="PR00502">
    <property type="entry name" value="NUDIXFAMILY"/>
</dbReference>
<name>A0A7C3WK48_9BACT</name>
<dbReference type="PANTHER" id="PTHR43736:SF1">
    <property type="entry name" value="DIHYDRONEOPTERIN TRIPHOSPHATE DIPHOSPHATASE"/>
    <property type="match status" value="1"/>
</dbReference>
<organism evidence="4">
    <name type="scientific">Desulfobacca acetoxidans</name>
    <dbReference type="NCBI Taxonomy" id="60893"/>
    <lineage>
        <taxon>Bacteria</taxon>
        <taxon>Pseudomonadati</taxon>
        <taxon>Thermodesulfobacteriota</taxon>
        <taxon>Desulfobaccia</taxon>
        <taxon>Desulfobaccales</taxon>
        <taxon>Desulfobaccaceae</taxon>
        <taxon>Desulfobacca</taxon>
    </lineage>
</organism>
<gene>
    <name evidence="4" type="ORF">ENV62_08465</name>
</gene>
<evidence type="ECO:0000256" key="1">
    <source>
        <dbReference type="ARBA" id="ARBA00022801"/>
    </source>
</evidence>
<dbReference type="CDD" id="cd04673">
    <property type="entry name" value="NUDIX_ADPRase"/>
    <property type="match status" value="1"/>
</dbReference>
<dbReference type="InterPro" id="IPR015797">
    <property type="entry name" value="NUDIX_hydrolase-like_dom_sf"/>
</dbReference>
<dbReference type="AlphaFoldDB" id="A0A7C3WK48"/>
<proteinExistence type="inferred from homology"/>
<keyword evidence="1 2" id="KW-0378">Hydrolase</keyword>
<comment type="caution">
    <text evidence="4">The sequence shown here is derived from an EMBL/GenBank/DDBJ whole genome shotgun (WGS) entry which is preliminary data.</text>
</comment>
<dbReference type="PROSITE" id="PS51462">
    <property type="entry name" value="NUDIX"/>
    <property type="match status" value="1"/>
</dbReference>
<evidence type="ECO:0000256" key="2">
    <source>
        <dbReference type="RuleBase" id="RU003476"/>
    </source>
</evidence>